<dbReference type="AlphaFoldDB" id="A6I5Z4"/>
<name>A6I5Z4_RAT</name>
<gene>
    <name evidence="1" type="ORF">rCG_40425</name>
</gene>
<protein>
    <submittedName>
        <fullName evidence="1">RCG40425</fullName>
    </submittedName>
</protein>
<proteinExistence type="predicted"/>
<evidence type="ECO:0000313" key="1">
    <source>
        <dbReference type="EMBL" id="EDM18586.1"/>
    </source>
</evidence>
<organism evidence="1 2">
    <name type="scientific">Rattus norvegicus</name>
    <name type="common">Rat</name>
    <dbReference type="NCBI Taxonomy" id="10116"/>
    <lineage>
        <taxon>Eukaryota</taxon>
        <taxon>Metazoa</taxon>
        <taxon>Chordata</taxon>
        <taxon>Craniata</taxon>
        <taxon>Vertebrata</taxon>
        <taxon>Euteleostomi</taxon>
        <taxon>Mammalia</taxon>
        <taxon>Eutheria</taxon>
        <taxon>Euarchontoglires</taxon>
        <taxon>Glires</taxon>
        <taxon>Rodentia</taxon>
        <taxon>Myomorpha</taxon>
        <taxon>Muroidea</taxon>
        <taxon>Muridae</taxon>
        <taxon>Murinae</taxon>
        <taxon>Rattus</taxon>
    </lineage>
</organism>
<dbReference type="EMBL" id="CH473956">
    <property type="protein sequence ID" value="EDM18586.1"/>
    <property type="molecule type" value="Genomic_DNA"/>
</dbReference>
<dbReference type="Proteomes" id="UP000234681">
    <property type="component" value="Chromosome 1"/>
</dbReference>
<accession>A6I5Z4</accession>
<sequence length="25" mass="2864">MISIHSQHQLITVLFVVAPEQGPYR</sequence>
<reference evidence="1 2" key="1">
    <citation type="submission" date="2005-09" db="EMBL/GenBank/DDBJ databases">
        <authorList>
            <person name="Mural R.J."/>
            <person name="Li P.W."/>
            <person name="Adams M.D."/>
            <person name="Amanatides P.G."/>
            <person name="Baden-Tillson H."/>
            <person name="Barnstead M."/>
            <person name="Chin S.H."/>
            <person name="Dew I."/>
            <person name="Evans C.A."/>
            <person name="Ferriera S."/>
            <person name="Flanigan M."/>
            <person name="Fosler C."/>
            <person name="Glodek A."/>
            <person name="Gu Z."/>
            <person name="Holt R.A."/>
            <person name="Jennings D."/>
            <person name="Kraft C.L."/>
            <person name="Lu F."/>
            <person name="Nguyen T."/>
            <person name="Nusskern D.R."/>
            <person name="Pfannkoch C.M."/>
            <person name="Sitter C."/>
            <person name="Sutton G.G."/>
            <person name="Venter J.C."/>
            <person name="Wang Z."/>
            <person name="Woodage T."/>
            <person name="Zheng X.H."/>
            <person name="Zhong F."/>
        </authorList>
    </citation>
    <scope>NUCLEOTIDE SEQUENCE [LARGE SCALE GENOMIC DNA]</scope>
    <source>
        <strain>BN</strain>
        <strain evidence="2">Sprague-Dawley</strain>
    </source>
</reference>
<evidence type="ECO:0000313" key="2">
    <source>
        <dbReference type="Proteomes" id="UP000234681"/>
    </source>
</evidence>